<evidence type="ECO:0000313" key="3">
    <source>
        <dbReference type="Proteomes" id="UP000326779"/>
    </source>
</evidence>
<dbReference type="EMBL" id="CP045143">
    <property type="protein sequence ID" value="QFR24977.1"/>
    <property type="molecule type" value="Genomic_DNA"/>
</dbReference>
<evidence type="ECO:0000313" key="2">
    <source>
        <dbReference type="EMBL" id="QFR24977.1"/>
    </source>
</evidence>
<dbReference type="SUPFAM" id="SSF159941">
    <property type="entry name" value="MM3350-like"/>
    <property type="match status" value="1"/>
</dbReference>
<dbReference type="Proteomes" id="UP000326779">
    <property type="component" value="Chromosome"/>
</dbReference>
<dbReference type="Gene3D" id="3.10.290.30">
    <property type="entry name" value="MM3350-like"/>
    <property type="match status" value="1"/>
</dbReference>
<name>A0A5P8M9G2_9LACO</name>
<dbReference type="AlphaFoldDB" id="A0A5P8M9G2"/>
<dbReference type="PANTHER" id="PTHR41878:SF1">
    <property type="entry name" value="TNPR PROTEIN"/>
    <property type="match status" value="1"/>
</dbReference>
<accession>A0A5P8M9G2</accession>
<sequence>MPRKKKQYIQLKIQLRDEHPPVWRRVVVPRHFALNQLHAVIQIAFGWENSHLYQFWATQNKKTFYVPQIDSDFYANQKPTQGTEAVRLLEKSNLIYEYDFGESWEHLIHLEKVLGPADLNGEQAPFCLTGRGAGKQEDSRGEADNDATPFDKAAINTRLHAAFPTEMAMPDDYQYDQAPIWSTDSAARQLQNDPKLMDALLAGKTIVQDGDNPPEIKNPQPARTTKSAHAAKAAMLSDKVVAQAVEELSMTANDRTLHSVTVLNRAIHLGTITNAQLVTIAQRIINDQLLHYHIQGERIADGIVRMSVGRVVRHLLMRDDQQPFLPAPVRTALFNEITDAAIQETNVVYFQGDVSGVAAALNTYGVMLYHPDYPAFANAADVTQNESAVVLQVLAHIEGAFNSGEIDAMANIFYALAETGQMAPPNLTTHLKLVSSALELNVKRAPADDLLPRIRQRMWENVLALLDIALRDFRAYRSTQQYVHGLVKQRLANTLAIDGDIKI</sequence>
<feature type="domain" description="Plasmid pRiA4b Orf3-like" evidence="1">
    <location>
        <begin position="8"/>
        <end position="142"/>
    </location>
</feature>
<dbReference type="RefSeq" id="WP_152261648.1">
    <property type="nucleotide sequence ID" value="NZ_CP045143.1"/>
</dbReference>
<organism evidence="2 3">
    <name type="scientific">Schleiferilactobacillus harbinensis</name>
    <dbReference type="NCBI Taxonomy" id="304207"/>
    <lineage>
        <taxon>Bacteria</taxon>
        <taxon>Bacillati</taxon>
        <taxon>Bacillota</taxon>
        <taxon>Bacilli</taxon>
        <taxon>Lactobacillales</taxon>
        <taxon>Lactobacillaceae</taxon>
        <taxon>Schleiferilactobacillus</taxon>
    </lineage>
</organism>
<dbReference type="Pfam" id="PF07929">
    <property type="entry name" value="PRiA4_ORF3"/>
    <property type="match status" value="1"/>
</dbReference>
<dbReference type="KEGG" id="lhb:D1010_17190"/>
<dbReference type="InterPro" id="IPR024047">
    <property type="entry name" value="MM3350-like_sf"/>
</dbReference>
<protein>
    <recommendedName>
        <fullName evidence="1">Plasmid pRiA4b Orf3-like domain-containing protein</fullName>
    </recommendedName>
</protein>
<gene>
    <name evidence="2" type="ORF">D1010_17190</name>
</gene>
<reference evidence="2 3" key="1">
    <citation type="submission" date="2019-10" db="EMBL/GenBank/DDBJ databases">
        <title>The completed genome of Lactobacillus harbinensis M1.</title>
        <authorList>
            <person name="Zheng Y."/>
        </authorList>
    </citation>
    <scope>NUCLEOTIDE SEQUENCE [LARGE SCALE GENOMIC DNA]</scope>
    <source>
        <strain evidence="2 3">M1</strain>
    </source>
</reference>
<dbReference type="InterPro" id="IPR012912">
    <property type="entry name" value="Plasmid_pRiA4b_Orf3-like"/>
</dbReference>
<proteinExistence type="predicted"/>
<evidence type="ECO:0000259" key="1">
    <source>
        <dbReference type="Pfam" id="PF07929"/>
    </source>
</evidence>
<dbReference type="PANTHER" id="PTHR41878">
    <property type="entry name" value="LEXA REPRESSOR-RELATED"/>
    <property type="match status" value="1"/>
</dbReference>